<keyword evidence="2" id="KW-1185">Reference proteome</keyword>
<name>A0ABW2L195_9BACT</name>
<dbReference type="EMBL" id="JBHTBS010000001">
    <property type="protein sequence ID" value="MFC7336127.1"/>
    <property type="molecule type" value="Genomic_DNA"/>
</dbReference>
<proteinExistence type="predicted"/>
<evidence type="ECO:0000313" key="2">
    <source>
        <dbReference type="Proteomes" id="UP001596472"/>
    </source>
</evidence>
<organism evidence="1 2">
    <name type="scientific">Haloferula chungangensis</name>
    <dbReference type="NCBI Taxonomy" id="1048331"/>
    <lineage>
        <taxon>Bacteria</taxon>
        <taxon>Pseudomonadati</taxon>
        <taxon>Verrucomicrobiota</taxon>
        <taxon>Verrucomicrobiia</taxon>
        <taxon>Verrucomicrobiales</taxon>
        <taxon>Verrucomicrobiaceae</taxon>
        <taxon>Haloferula</taxon>
    </lineage>
</organism>
<reference evidence="2" key="1">
    <citation type="journal article" date="2019" name="Int. J. Syst. Evol. Microbiol.">
        <title>The Global Catalogue of Microorganisms (GCM) 10K type strain sequencing project: providing services to taxonomists for standard genome sequencing and annotation.</title>
        <authorList>
            <consortium name="The Broad Institute Genomics Platform"/>
            <consortium name="The Broad Institute Genome Sequencing Center for Infectious Disease"/>
            <person name="Wu L."/>
            <person name="Ma J."/>
        </authorList>
    </citation>
    <scope>NUCLEOTIDE SEQUENCE [LARGE SCALE GENOMIC DNA]</scope>
    <source>
        <strain evidence="2">CGMCC 4.1467</strain>
    </source>
</reference>
<protein>
    <submittedName>
        <fullName evidence="1">Uncharacterized protein</fullName>
    </submittedName>
</protein>
<comment type="caution">
    <text evidence="1">The sequence shown here is derived from an EMBL/GenBank/DDBJ whole genome shotgun (WGS) entry which is preliminary data.</text>
</comment>
<evidence type="ECO:0000313" key="1">
    <source>
        <dbReference type="EMBL" id="MFC7336127.1"/>
    </source>
</evidence>
<dbReference type="Proteomes" id="UP001596472">
    <property type="component" value="Unassembled WGS sequence"/>
</dbReference>
<accession>A0ABW2L195</accession>
<sequence length="108" mass="12087">MPSLHLLNQEGPQFPQPYQVASDVMESGHWRVSIARAEAVIGHPVHFHRRKAEAAFLSGTITGYRREPYITEKGRTSTRTIFVFSPQPETHATTDVTGWTLAGVKFVP</sequence>
<gene>
    <name evidence="1" type="ORF">ACFQY0_02970</name>
</gene>